<evidence type="ECO:0000256" key="1">
    <source>
        <dbReference type="ARBA" id="ARBA00023015"/>
    </source>
</evidence>
<proteinExistence type="predicted"/>
<dbReference type="InterPro" id="IPR001845">
    <property type="entry name" value="HTH_ArsR_DNA-bd_dom"/>
</dbReference>
<keyword evidence="2" id="KW-0238">DNA-binding</keyword>
<accession>A0A1G6MTS4</accession>
<dbReference type="PANTHER" id="PTHR33204">
    <property type="entry name" value="TRANSCRIPTIONAL REGULATOR, MARR FAMILY"/>
    <property type="match status" value="1"/>
</dbReference>
<evidence type="ECO:0000313" key="5">
    <source>
        <dbReference type="EMBL" id="SDC58902.1"/>
    </source>
</evidence>
<dbReference type="CDD" id="cd00090">
    <property type="entry name" value="HTH_ARSR"/>
    <property type="match status" value="1"/>
</dbReference>
<dbReference type="AlphaFoldDB" id="A0A1G6MTS4"/>
<keyword evidence="6" id="KW-1185">Reference proteome</keyword>
<dbReference type="SUPFAM" id="SSF46785">
    <property type="entry name" value="Winged helix' DNA-binding domain"/>
    <property type="match status" value="1"/>
</dbReference>
<keyword evidence="1" id="KW-0805">Transcription regulation</keyword>
<dbReference type="Proteomes" id="UP000198528">
    <property type="component" value="Unassembled WGS sequence"/>
</dbReference>
<dbReference type="InterPro" id="IPR011991">
    <property type="entry name" value="ArsR-like_HTH"/>
</dbReference>
<evidence type="ECO:0000256" key="2">
    <source>
        <dbReference type="ARBA" id="ARBA00023125"/>
    </source>
</evidence>
<dbReference type="PROSITE" id="PS51118">
    <property type="entry name" value="HTH_HXLR"/>
    <property type="match status" value="1"/>
</dbReference>
<protein>
    <submittedName>
        <fullName evidence="5">Transcriptional regulator, HxlR family</fullName>
    </submittedName>
</protein>
<evidence type="ECO:0000313" key="6">
    <source>
        <dbReference type="Proteomes" id="UP000198528"/>
    </source>
</evidence>
<dbReference type="STRING" id="604330.SAMN04489857_0063"/>
<evidence type="ECO:0000259" key="4">
    <source>
        <dbReference type="PROSITE" id="PS51118"/>
    </source>
</evidence>
<evidence type="ECO:0000256" key="3">
    <source>
        <dbReference type="ARBA" id="ARBA00023163"/>
    </source>
</evidence>
<dbReference type="InterPro" id="IPR036388">
    <property type="entry name" value="WH-like_DNA-bd_sf"/>
</dbReference>
<sequence length="126" mass="14173">MDTQAAQRVAHDGGADLFGVCPFVTSQSVLQGKWAILILHHLAEGPLRFNELLRRMDVAQGTLSKQLKNLEHEGLVRRIVHADGPLRVEYELTDIGLKFRGVLDAIEAWGNDYIEFLRTHDGDDVR</sequence>
<dbReference type="Pfam" id="PF01638">
    <property type="entry name" value="HxlR"/>
    <property type="match status" value="1"/>
</dbReference>
<dbReference type="GO" id="GO:0003677">
    <property type="term" value="F:DNA binding"/>
    <property type="evidence" value="ECO:0007669"/>
    <property type="project" value="UniProtKB-KW"/>
</dbReference>
<dbReference type="InterPro" id="IPR002577">
    <property type="entry name" value="HTH_HxlR"/>
</dbReference>
<reference evidence="6" key="1">
    <citation type="submission" date="2016-10" db="EMBL/GenBank/DDBJ databases">
        <authorList>
            <person name="Varghese N."/>
            <person name="Submissions S."/>
        </authorList>
    </citation>
    <scope>NUCLEOTIDE SEQUENCE [LARGE SCALE GENOMIC DNA]</scope>
    <source>
        <strain evidence="6">DSM 22619</strain>
    </source>
</reference>
<organism evidence="5 6">
    <name type="scientific">Parafannyhessea umbonata</name>
    <dbReference type="NCBI Taxonomy" id="604330"/>
    <lineage>
        <taxon>Bacteria</taxon>
        <taxon>Bacillati</taxon>
        <taxon>Actinomycetota</taxon>
        <taxon>Coriobacteriia</taxon>
        <taxon>Coriobacteriales</taxon>
        <taxon>Atopobiaceae</taxon>
        <taxon>Parafannyhessea</taxon>
    </lineage>
</organism>
<dbReference type="GO" id="GO:0003700">
    <property type="term" value="F:DNA-binding transcription factor activity"/>
    <property type="evidence" value="ECO:0007669"/>
    <property type="project" value="InterPro"/>
</dbReference>
<dbReference type="SMART" id="SM00418">
    <property type="entry name" value="HTH_ARSR"/>
    <property type="match status" value="1"/>
</dbReference>
<dbReference type="InterPro" id="IPR036390">
    <property type="entry name" value="WH_DNA-bd_sf"/>
</dbReference>
<name>A0A1G6MTS4_9ACTN</name>
<gene>
    <name evidence="5" type="ORF">SAMN04487824_12515</name>
</gene>
<keyword evidence="3" id="KW-0804">Transcription</keyword>
<dbReference type="Gene3D" id="1.10.10.10">
    <property type="entry name" value="Winged helix-like DNA-binding domain superfamily/Winged helix DNA-binding domain"/>
    <property type="match status" value="1"/>
</dbReference>
<feature type="domain" description="HTH hxlR-type" evidence="4">
    <location>
        <begin position="21"/>
        <end position="118"/>
    </location>
</feature>
<dbReference type="RefSeq" id="WP_090847504.1">
    <property type="nucleotide sequence ID" value="NZ_FMZL01000025.1"/>
</dbReference>
<dbReference type="EMBL" id="FMZL01000025">
    <property type="protein sequence ID" value="SDC58902.1"/>
    <property type="molecule type" value="Genomic_DNA"/>
</dbReference>